<organism evidence="1">
    <name type="scientific">hydrothermal vent metagenome</name>
    <dbReference type="NCBI Taxonomy" id="652676"/>
    <lineage>
        <taxon>unclassified sequences</taxon>
        <taxon>metagenomes</taxon>
        <taxon>ecological metagenomes</taxon>
    </lineage>
</organism>
<reference evidence="1" key="1">
    <citation type="submission" date="2018-06" db="EMBL/GenBank/DDBJ databases">
        <authorList>
            <person name="Zhirakovskaya E."/>
        </authorList>
    </citation>
    <scope>NUCLEOTIDE SEQUENCE</scope>
</reference>
<dbReference type="AlphaFoldDB" id="A0A3B1AAX7"/>
<protein>
    <recommendedName>
        <fullName evidence="2">AB hydrolase-1 domain-containing protein</fullName>
    </recommendedName>
</protein>
<proteinExistence type="predicted"/>
<dbReference type="Pfam" id="PF00756">
    <property type="entry name" value="Esterase"/>
    <property type="match status" value="1"/>
</dbReference>
<dbReference type="SUPFAM" id="SSF53474">
    <property type="entry name" value="alpha/beta-Hydrolases"/>
    <property type="match status" value="1"/>
</dbReference>
<accession>A0A3B1AAX7</accession>
<evidence type="ECO:0000313" key="1">
    <source>
        <dbReference type="EMBL" id="VAW97193.1"/>
    </source>
</evidence>
<gene>
    <name evidence="1" type="ORF">MNBD_GAMMA21-1707</name>
</gene>
<sequence>MKRYLVLLISPFLFSCGLYPQTPMQMSKFPAAKQPAKHLIVLLSGRGASDTYFEDNEWVEIAREQGADVDFIAPYAHFGYYMTQSLVSRLNEDVIIPAKQHGYKTISIAGISMGGLGAILYSNEFPDDIDRIYLVSPYLGKDDVHQQIRQAGGLGKWQLKEENADDWNYLIWQRLKLMLEDPEKKKKIFLGYGKHDRLNGHNLLAQSLLKSQVITIGGGHKDEVFSEIWKQMYEKGFM</sequence>
<dbReference type="EMBL" id="UOFR01000044">
    <property type="protein sequence ID" value="VAW97193.1"/>
    <property type="molecule type" value="Genomic_DNA"/>
</dbReference>
<name>A0A3B1AAX7_9ZZZZ</name>
<dbReference type="PROSITE" id="PS51257">
    <property type="entry name" value="PROKAR_LIPOPROTEIN"/>
    <property type="match status" value="1"/>
</dbReference>
<dbReference type="Gene3D" id="3.40.50.1820">
    <property type="entry name" value="alpha/beta hydrolase"/>
    <property type="match status" value="1"/>
</dbReference>
<dbReference type="InterPro" id="IPR000801">
    <property type="entry name" value="Esterase-like"/>
</dbReference>
<evidence type="ECO:0008006" key="2">
    <source>
        <dbReference type="Google" id="ProtNLM"/>
    </source>
</evidence>
<dbReference type="InterPro" id="IPR029058">
    <property type="entry name" value="AB_hydrolase_fold"/>
</dbReference>